<evidence type="ECO:0000313" key="1">
    <source>
        <dbReference type="EMBL" id="KAJ1166608.1"/>
    </source>
</evidence>
<evidence type="ECO:0000313" key="2">
    <source>
        <dbReference type="Proteomes" id="UP001066276"/>
    </source>
</evidence>
<dbReference type="Proteomes" id="UP001066276">
    <property type="component" value="Chromosome 4_2"/>
</dbReference>
<keyword evidence="2" id="KW-1185">Reference proteome</keyword>
<name>A0AAV7SRA7_PLEWA</name>
<gene>
    <name evidence="1" type="ORF">NDU88_007007</name>
</gene>
<organism evidence="1 2">
    <name type="scientific">Pleurodeles waltl</name>
    <name type="common">Iberian ribbed newt</name>
    <dbReference type="NCBI Taxonomy" id="8319"/>
    <lineage>
        <taxon>Eukaryota</taxon>
        <taxon>Metazoa</taxon>
        <taxon>Chordata</taxon>
        <taxon>Craniata</taxon>
        <taxon>Vertebrata</taxon>
        <taxon>Euteleostomi</taxon>
        <taxon>Amphibia</taxon>
        <taxon>Batrachia</taxon>
        <taxon>Caudata</taxon>
        <taxon>Salamandroidea</taxon>
        <taxon>Salamandridae</taxon>
        <taxon>Pleurodelinae</taxon>
        <taxon>Pleurodeles</taxon>
    </lineage>
</organism>
<sequence length="85" mass="9801">MPTHLHVQRGRVTVAKQQHQQQLLQFRRGGESLNSFTTPTSIAQRVLPPILSGELKFFHDVYVDRAACPAKNNIRRVEIRSVRLR</sequence>
<reference evidence="1" key="1">
    <citation type="journal article" date="2022" name="bioRxiv">
        <title>Sequencing and chromosome-scale assembly of the giantPleurodeles waltlgenome.</title>
        <authorList>
            <person name="Brown T."/>
            <person name="Elewa A."/>
            <person name="Iarovenko S."/>
            <person name="Subramanian E."/>
            <person name="Araus A.J."/>
            <person name="Petzold A."/>
            <person name="Susuki M."/>
            <person name="Suzuki K.-i.T."/>
            <person name="Hayashi T."/>
            <person name="Toyoda A."/>
            <person name="Oliveira C."/>
            <person name="Osipova E."/>
            <person name="Leigh N.D."/>
            <person name="Simon A."/>
            <person name="Yun M.H."/>
        </authorList>
    </citation>
    <scope>NUCLEOTIDE SEQUENCE</scope>
    <source>
        <strain evidence="1">20211129_DDA</strain>
        <tissue evidence="1">Liver</tissue>
    </source>
</reference>
<proteinExistence type="predicted"/>
<accession>A0AAV7SRA7</accession>
<protein>
    <submittedName>
        <fullName evidence="1">Uncharacterized protein</fullName>
    </submittedName>
</protein>
<dbReference type="AlphaFoldDB" id="A0AAV7SRA7"/>
<dbReference type="EMBL" id="JANPWB010000008">
    <property type="protein sequence ID" value="KAJ1166608.1"/>
    <property type="molecule type" value="Genomic_DNA"/>
</dbReference>
<comment type="caution">
    <text evidence="1">The sequence shown here is derived from an EMBL/GenBank/DDBJ whole genome shotgun (WGS) entry which is preliminary data.</text>
</comment>